<dbReference type="InterPro" id="IPR053888">
    <property type="entry name" value="MRM3-like_sub_bind"/>
</dbReference>
<keyword evidence="3" id="KW-0808">Transferase</keyword>
<dbReference type="AlphaFoldDB" id="A0AAE3R2U6"/>
<organism evidence="6 7">
    <name type="scientific">Xanthocytophaga agilis</name>
    <dbReference type="NCBI Taxonomy" id="3048010"/>
    <lineage>
        <taxon>Bacteria</taxon>
        <taxon>Pseudomonadati</taxon>
        <taxon>Bacteroidota</taxon>
        <taxon>Cytophagia</taxon>
        <taxon>Cytophagales</taxon>
        <taxon>Rhodocytophagaceae</taxon>
        <taxon>Xanthocytophaga</taxon>
    </lineage>
</organism>
<dbReference type="SUPFAM" id="SSF55315">
    <property type="entry name" value="L30e-like"/>
    <property type="match status" value="1"/>
</dbReference>
<evidence type="ECO:0000256" key="2">
    <source>
        <dbReference type="ARBA" id="ARBA00022603"/>
    </source>
</evidence>
<keyword evidence="7" id="KW-1185">Reference proteome</keyword>
<dbReference type="InterPro" id="IPR001537">
    <property type="entry name" value="SpoU_MeTrfase"/>
</dbReference>
<evidence type="ECO:0000256" key="3">
    <source>
        <dbReference type="ARBA" id="ARBA00022679"/>
    </source>
</evidence>
<evidence type="ECO:0000313" key="6">
    <source>
        <dbReference type="EMBL" id="MDJ1499838.1"/>
    </source>
</evidence>
<protein>
    <submittedName>
        <fullName evidence="6">RNA methyltransferase</fullName>
    </submittedName>
</protein>
<dbReference type="InterPro" id="IPR051259">
    <property type="entry name" value="rRNA_Methyltransferase"/>
</dbReference>
<dbReference type="SUPFAM" id="SSF75217">
    <property type="entry name" value="alpha/beta knot"/>
    <property type="match status" value="1"/>
</dbReference>
<evidence type="ECO:0000313" key="7">
    <source>
        <dbReference type="Proteomes" id="UP001232063"/>
    </source>
</evidence>
<dbReference type="GO" id="GO:0006396">
    <property type="term" value="P:RNA processing"/>
    <property type="evidence" value="ECO:0007669"/>
    <property type="project" value="InterPro"/>
</dbReference>
<dbReference type="EMBL" id="JASJOU010000001">
    <property type="protein sequence ID" value="MDJ1499838.1"/>
    <property type="molecule type" value="Genomic_DNA"/>
</dbReference>
<feature type="domain" description="tRNA/rRNA methyltransferase SpoU type" evidence="4">
    <location>
        <begin position="106"/>
        <end position="242"/>
    </location>
</feature>
<evidence type="ECO:0000256" key="1">
    <source>
        <dbReference type="ARBA" id="ARBA00007228"/>
    </source>
</evidence>
<dbReference type="InterPro" id="IPR029026">
    <property type="entry name" value="tRNA_m1G_MTases_N"/>
</dbReference>
<gene>
    <name evidence="6" type="ORF">QNI22_04230</name>
</gene>
<dbReference type="InterPro" id="IPR029064">
    <property type="entry name" value="Ribosomal_eL30-like_sf"/>
</dbReference>
<dbReference type="Gene3D" id="3.40.1280.10">
    <property type="match status" value="1"/>
</dbReference>
<comment type="caution">
    <text evidence="6">The sequence shown here is derived from an EMBL/GenBank/DDBJ whole genome shotgun (WGS) entry which is preliminary data.</text>
</comment>
<dbReference type="GO" id="GO:0032259">
    <property type="term" value="P:methylation"/>
    <property type="evidence" value="ECO:0007669"/>
    <property type="project" value="UniProtKB-KW"/>
</dbReference>
<dbReference type="PANTHER" id="PTHR43191:SF2">
    <property type="entry name" value="RRNA METHYLTRANSFERASE 3, MITOCHONDRIAL"/>
    <property type="match status" value="1"/>
</dbReference>
<dbReference type="Pfam" id="PF00588">
    <property type="entry name" value="SpoU_methylase"/>
    <property type="match status" value="1"/>
</dbReference>
<comment type="similarity">
    <text evidence="1">Belongs to the class IV-like SAM-binding methyltransferase superfamily. RNA methyltransferase TrmH family.</text>
</comment>
<evidence type="ECO:0000259" key="5">
    <source>
        <dbReference type="Pfam" id="PF22435"/>
    </source>
</evidence>
<keyword evidence="2 6" id="KW-0489">Methyltransferase</keyword>
<evidence type="ECO:0000259" key="4">
    <source>
        <dbReference type="Pfam" id="PF00588"/>
    </source>
</evidence>
<dbReference type="GO" id="GO:0003723">
    <property type="term" value="F:RNA binding"/>
    <property type="evidence" value="ECO:0007669"/>
    <property type="project" value="InterPro"/>
</dbReference>
<dbReference type="Proteomes" id="UP001232063">
    <property type="component" value="Unassembled WGS sequence"/>
</dbReference>
<accession>A0AAE3R2U6</accession>
<name>A0AAE3R2U6_9BACT</name>
<dbReference type="GO" id="GO:0008173">
    <property type="term" value="F:RNA methyltransferase activity"/>
    <property type="evidence" value="ECO:0007669"/>
    <property type="project" value="InterPro"/>
</dbReference>
<dbReference type="Gene3D" id="3.30.1330.30">
    <property type="match status" value="1"/>
</dbReference>
<dbReference type="InterPro" id="IPR029028">
    <property type="entry name" value="Alpha/beta_knot_MTases"/>
</dbReference>
<proteinExistence type="inferred from homology"/>
<dbReference type="Pfam" id="PF22435">
    <property type="entry name" value="MRM3-like_sub_bind"/>
    <property type="match status" value="1"/>
</dbReference>
<feature type="domain" description="MRM3-like substrate binding" evidence="5">
    <location>
        <begin position="8"/>
        <end position="80"/>
    </location>
</feature>
<dbReference type="RefSeq" id="WP_314509387.1">
    <property type="nucleotide sequence ID" value="NZ_JASJOU010000001.1"/>
</dbReference>
<reference evidence="6" key="1">
    <citation type="submission" date="2023-05" db="EMBL/GenBank/DDBJ databases">
        <authorList>
            <person name="Zhang X."/>
        </authorList>
    </citation>
    <scope>NUCLEOTIDE SEQUENCE</scope>
    <source>
        <strain evidence="6">BD1B2-1</strain>
    </source>
</reference>
<dbReference type="PANTHER" id="PTHR43191">
    <property type="entry name" value="RRNA METHYLTRANSFERASE 3"/>
    <property type="match status" value="1"/>
</dbReference>
<sequence>MLSQKWTKLIKSLQVKKYRKLEQSFVTEGGKSVLELIQSDYKVTIVLVTARFKDENSEILRSKNFAVEIVSEEDLEKLGSFQSNNAALAVAEMKSNHILIPQSNEILLALDGIQDPGNLGTIIRIADWYGIKKLICSEDTVDFYNPKTISATMGSFTRTQLYYCNLIDYLEKYKADVVSYGAFLEGESVYQTHFTSSGIIVMGNEAHGIRPELESVIEKQISIPRFGSAESLNVAIATAIICDNWRRSLHRT</sequence>
<dbReference type="CDD" id="cd18109">
    <property type="entry name" value="SpoU-like_RNA-MTase"/>
    <property type="match status" value="1"/>
</dbReference>